<dbReference type="PROSITE" id="PS51257">
    <property type="entry name" value="PROKAR_LIPOPROTEIN"/>
    <property type="match status" value="1"/>
</dbReference>
<dbReference type="Proteomes" id="UP000092651">
    <property type="component" value="Unassembled WGS sequence"/>
</dbReference>
<keyword evidence="2" id="KW-1185">Reference proteome</keyword>
<proteinExistence type="predicted"/>
<reference evidence="1 2" key="1">
    <citation type="submission" date="2016-07" db="EMBL/GenBank/DDBJ databases">
        <authorList>
            <person name="Jeong J.-J."/>
            <person name="Kim D.W."/>
            <person name="Sang M.K."/>
            <person name="Choi I.-G."/>
            <person name="Kim K.D."/>
        </authorList>
    </citation>
    <scope>NUCLEOTIDE SEQUENCE [LARGE SCALE GENOMIC DNA]</scope>
    <source>
        <strain evidence="1 2">UTM-3</strain>
    </source>
</reference>
<dbReference type="EMBL" id="MAYH01000048">
    <property type="protein sequence ID" value="OCA69099.1"/>
    <property type="molecule type" value="Genomic_DNA"/>
</dbReference>
<dbReference type="OrthoDB" id="1260302at2"/>
<comment type="caution">
    <text evidence="1">The sequence shown here is derived from an EMBL/GenBank/DDBJ whole genome shotgun (WGS) entry which is preliminary data.</text>
</comment>
<gene>
    <name evidence="1" type="ORF">BBI01_17980</name>
</gene>
<organism evidence="1 2">
    <name type="scientific">Chryseobacterium artocarpi</name>
    <dbReference type="NCBI Taxonomy" id="1414727"/>
    <lineage>
        <taxon>Bacteria</taxon>
        <taxon>Pseudomonadati</taxon>
        <taxon>Bacteroidota</taxon>
        <taxon>Flavobacteriia</taxon>
        <taxon>Flavobacteriales</taxon>
        <taxon>Weeksellaceae</taxon>
        <taxon>Chryseobacterium group</taxon>
        <taxon>Chryseobacterium</taxon>
    </lineage>
</organism>
<evidence type="ECO:0000313" key="2">
    <source>
        <dbReference type="Proteomes" id="UP000092651"/>
    </source>
</evidence>
<protein>
    <recommendedName>
        <fullName evidence="3">Lipoprotein</fullName>
    </recommendedName>
</protein>
<dbReference type="AlphaFoldDB" id="A0A1B8ZBX2"/>
<accession>A0A1B8ZBX2</accession>
<dbReference type="RefSeq" id="WP_065396198.1">
    <property type="nucleotide sequence ID" value="NZ_MAYH01000048.1"/>
</dbReference>
<name>A0A1B8ZBX2_9FLAO</name>
<sequence length="184" mass="21587">MKKKFLFLLLIQVVFVSCQKKITDLKLISYDERSNNELKINAFSTLDKDGVLLVYLDRQRDNVFYKYKLSQSEIDQINTLASKKLENYVIKKSLDLNQGYAGSRNFISFKVNGKEDKICFIKPFMDSDFNKIIDSLEDKIYKQEDSQRTEAFQIDFKKTEKEIANQNQINNYLPSKSLPPPPMR</sequence>
<evidence type="ECO:0000313" key="1">
    <source>
        <dbReference type="EMBL" id="OCA69099.1"/>
    </source>
</evidence>
<evidence type="ECO:0008006" key="3">
    <source>
        <dbReference type="Google" id="ProtNLM"/>
    </source>
</evidence>